<evidence type="ECO:0000256" key="1">
    <source>
        <dbReference type="SAM" id="MobiDB-lite"/>
    </source>
</evidence>
<proteinExistence type="predicted"/>
<dbReference type="OrthoDB" id="5593883at2759"/>
<evidence type="ECO:0000313" key="3">
    <source>
        <dbReference type="EMBL" id="OLY84101.1"/>
    </source>
</evidence>
<feature type="region of interest" description="Disordered" evidence="1">
    <location>
        <begin position="552"/>
        <end position="614"/>
    </location>
</feature>
<feature type="chain" id="PRO_5010232569" evidence="2">
    <location>
        <begin position="21"/>
        <end position="676"/>
    </location>
</feature>
<feature type="region of interest" description="Disordered" evidence="1">
    <location>
        <begin position="427"/>
        <end position="480"/>
    </location>
</feature>
<name>A0A1R0H4R9_9FUNG</name>
<feature type="signal peptide" evidence="2">
    <location>
        <begin position="1"/>
        <end position="20"/>
    </location>
</feature>
<keyword evidence="2" id="KW-0732">Signal</keyword>
<sequence length="676" mass="76402">MLSFVFSVTALILVIGNKESKISCTDETNTDLYVVLVTTVIRSITPQMISDLLFGPSLLTRDESRIRCEQQFYVTTGSAFLIRKIIACLQFINTADNDRAEAYALSALHTSQGYSRTVTHQLWKLTRLFSKPSNNVHASIIRQTLSVEILMESAEWKRLAQNITPKSSHILHNSTALLQHNENMRPQTIFSEFVVLKQFRHLLDLYISKANCHKELESLELVVERAKLSPIVHWYIVIAIIADAIKRQVHSNTLEQWLSMEQMIFSKISIVSNCNTQLSKSRSEQILILRKIGLLSFSCSRKAQMSFYLASLRDFDSLLNISSRKNKADVDTARNFCEGRSRAHNAGSEGYREVQCVEVLLEAADGIEKRLEFIFGNLALNGAWRVWVNTSLLQYQLNNSKKQHTKTSINSKNNLKSSDSAQAQYVNPFTPNTSQSSTFTKYNNTGINQPDNIKLQNPNQGFTLSPKIHRNPNSQGSLDSILKSESDFSSTDDSIRIASLAIDPKVQKGSNNLSSVPLRESKITESVRNYLNQSSKNFENINLQDLYLNQSKVHPSDSYPNHLDSDKESAGSNRGSRHYYDDNYSSSDNLDFDDEVDSEYDSNGGDDDLFSDDSFNQKERDEEQKILLESKHSLKLSILKHLCVLRQGAVVSAGSHVLSYISMYQQLSSQAILEEL</sequence>
<evidence type="ECO:0000313" key="4">
    <source>
        <dbReference type="Proteomes" id="UP000187455"/>
    </source>
</evidence>
<gene>
    <name evidence="3" type="ORF">AYI68_g1748</name>
</gene>
<evidence type="ECO:0000256" key="2">
    <source>
        <dbReference type="SAM" id="SignalP"/>
    </source>
</evidence>
<organism evidence="3 4">
    <name type="scientific">Smittium mucronatum</name>
    <dbReference type="NCBI Taxonomy" id="133383"/>
    <lineage>
        <taxon>Eukaryota</taxon>
        <taxon>Fungi</taxon>
        <taxon>Fungi incertae sedis</taxon>
        <taxon>Zoopagomycota</taxon>
        <taxon>Kickxellomycotina</taxon>
        <taxon>Harpellomycetes</taxon>
        <taxon>Harpellales</taxon>
        <taxon>Legeriomycetaceae</taxon>
        <taxon>Smittium</taxon>
    </lineage>
</organism>
<dbReference type="Proteomes" id="UP000187455">
    <property type="component" value="Unassembled WGS sequence"/>
</dbReference>
<accession>A0A1R0H4R9</accession>
<feature type="compositionally biased region" description="Acidic residues" evidence="1">
    <location>
        <begin position="590"/>
        <end position="611"/>
    </location>
</feature>
<protein>
    <submittedName>
        <fullName evidence="3">Uncharacterized protein</fullName>
    </submittedName>
</protein>
<comment type="caution">
    <text evidence="3">The sequence shown here is derived from an EMBL/GenBank/DDBJ whole genome shotgun (WGS) entry which is preliminary data.</text>
</comment>
<dbReference type="EMBL" id="LSSL01000618">
    <property type="protein sequence ID" value="OLY84101.1"/>
    <property type="molecule type" value="Genomic_DNA"/>
</dbReference>
<dbReference type="AlphaFoldDB" id="A0A1R0H4R9"/>
<feature type="compositionally biased region" description="Polar residues" evidence="1">
    <location>
        <begin position="427"/>
        <end position="463"/>
    </location>
</feature>
<reference evidence="3 4" key="1">
    <citation type="journal article" date="2016" name="Mol. Biol. Evol.">
        <title>Genome-Wide Survey of Gut Fungi (Harpellales) Reveals the First Horizontally Transferred Ubiquitin Gene from a Mosquito Host.</title>
        <authorList>
            <person name="Wang Y."/>
            <person name="White M.M."/>
            <person name="Kvist S."/>
            <person name="Moncalvo J.M."/>
        </authorList>
    </citation>
    <scope>NUCLEOTIDE SEQUENCE [LARGE SCALE GENOMIC DNA]</scope>
    <source>
        <strain evidence="3 4">ALG-7-W6</strain>
    </source>
</reference>
<keyword evidence="4" id="KW-1185">Reference proteome</keyword>